<name>A0ABU8FTS5_9BACI</name>
<proteinExistence type="predicted"/>
<accession>A0ABU8FTS5</accession>
<dbReference type="RefSeq" id="WP_336481731.1">
    <property type="nucleotide sequence ID" value="NZ_JBAWSV010000002.1"/>
</dbReference>
<evidence type="ECO:0000313" key="1">
    <source>
        <dbReference type="EMBL" id="MEI4829360.1"/>
    </source>
</evidence>
<protein>
    <submittedName>
        <fullName evidence="1">Uncharacterized protein</fullName>
    </submittedName>
</protein>
<evidence type="ECO:0000313" key="2">
    <source>
        <dbReference type="Proteomes" id="UP001367922"/>
    </source>
</evidence>
<comment type="caution">
    <text evidence="1">The sequence shown here is derived from an EMBL/GenBank/DDBJ whole genome shotgun (WGS) entry which is preliminary data.</text>
</comment>
<sequence>MPPKDQKFFHPYESPVPIVGAQRPQKLHVFTTGLILRNPNTEIVVVTLLNEDFYESKTVTVSVLDWQNTWNPTEFAKVGFLAGQALNPSLSTQGVQPQQTNIVPPNNVQSIFTPITFTIPPRGLFTIHASPPQPVNLPSPCYEVIVTFPSNFTHPPVPIRRVIVNTFGINAAGVPQEGNTVLHNQLIPSPITSPVPFSPIAPPPPPPIL</sequence>
<dbReference type="Proteomes" id="UP001367922">
    <property type="component" value="Unassembled WGS sequence"/>
</dbReference>
<reference evidence="1 2" key="1">
    <citation type="submission" date="2024-01" db="EMBL/GenBank/DDBJ databases">
        <title>Seven novel Bacillus-like species.</title>
        <authorList>
            <person name="Liu G."/>
        </authorList>
    </citation>
    <scope>NUCLEOTIDE SEQUENCE [LARGE SCALE GENOMIC DNA]</scope>
    <source>
        <strain evidence="1 2">FJAT-53711</strain>
    </source>
</reference>
<keyword evidence="2" id="KW-1185">Reference proteome</keyword>
<gene>
    <name evidence="1" type="ORF">WAX78_07815</name>
</gene>
<dbReference type="EMBL" id="JBAWSV010000002">
    <property type="protein sequence ID" value="MEI4829360.1"/>
    <property type="molecule type" value="Genomic_DNA"/>
</dbReference>
<organism evidence="1 2">
    <name type="scientific">Bacillus yunxiaonensis</name>
    <dbReference type="NCBI Taxonomy" id="3127665"/>
    <lineage>
        <taxon>Bacteria</taxon>
        <taxon>Bacillati</taxon>
        <taxon>Bacillota</taxon>
        <taxon>Bacilli</taxon>
        <taxon>Bacillales</taxon>
        <taxon>Bacillaceae</taxon>
        <taxon>Bacillus</taxon>
    </lineage>
</organism>